<name>A0AAN7JMN9_9MYRT</name>
<accession>A0AAN7JMN9</accession>
<reference evidence="1 2" key="1">
    <citation type="journal article" date="2023" name="Hortic Res">
        <title>Pangenome of water caltrop reveals structural variations and asymmetric subgenome divergence after allopolyploidization.</title>
        <authorList>
            <person name="Zhang X."/>
            <person name="Chen Y."/>
            <person name="Wang L."/>
            <person name="Yuan Y."/>
            <person name="Fang M."/>
            <person name="Shi L."/>
            <person name="Lu R."/>
            <person name="Comes H.P."/>
            <person name="Ma Y."/>
            <person name="Chen Y."/>
            <person name="Huang G."/>
            <person name="Zhou Y."/>
            <person name="Zheng Z."/>
            <person name="Qiu Y."/>
        </authorList>
    </citation>
    <scope>NUCLEOTIDE SEQUENCE [LARGE SCALE GENOMIC DNA]</scope>
    <source>
        <tissue evidence="1">Roots</tissue>
    </source>
</reference>
<protein>
    <submittedName>
        <fullName evidence="1">Uncharacterized protein</fullName>
    </submittedName>
</protein>
<gene>
    <name evidence="1" type="ORF">SAY87_027522</name>
</gene>
<evidence type="ECO:0000313" key="2">
    <source>
        <dbReference type="Proteomes" id="UP001345219"/>
    </source>
</evidence>
<proteinExistence type="predicted"/>
<dbReference type="AlphaFoldDB" id="A0AAN7JMN9"/>
<organism evidence="1 2">
    <name type="scientific">Trapa incisa</name>
    <dbReference type="NCBI Taxonomy" id="236973"/>
    <lineage>
        <taxon>Eukaryota</taxon>
        <taxon>Viridiplantae</taxon>
        <taxon>Streptophyta</taxon>
        <taxon>Embryophyta</taxon>
        <taxon>Tracheophyta</taxon>
        <taxon>Spermatophyta</taxon>
        <taxon>Magnoliopsida</taxon>
        <taxon>eudicotyledons</taxon>
        <taxon>Gunneridae</taxon>
        <taxon>Pentapetalae</taxon>
        <taxon>rosids</taxon>
        <taxon>malvids</taxon>
        <taxon>Myrtales</taxon>
        <taxon>Lythraceae</taxon>
        <taxon>Trapa</taxon>
    </lineage>
</organism>
<dbReference type="Proteomes" id="UP001345219">
    <property type="component" value="Chromosome 21"/>
</dbReference>
<sequence>MGPPCPCAHELDKNHSKTLQSIDGLWIHIVRVDDGGMIYVPAQKTRKGELVGENNPGVGKVLEEKKAENDRKKKDDDEGVFKHECVPLKIQSSALKIVQIKIQSKAGSADE</sequence>
<dbReference type="EMBL" id="JAXIOK010000018">
    <property type="protein sequence ID" value="KAK4750073.1"/>
    <property type="molecule type" value="Genomic_DNA"/>
</dbReference>
<evidence type="ECO:0000313" key="1">
    <source>
        <dbReference type="EMBL" id="KAK4750073.1"/>
    </source>
</evidence>
<comment type="caution">
    <text evidence="1">The sequence shown here is derived from an EMBL/GenBank/DDBJ whole genome shotgun (WGS) entry which is preliminary data.</text>
</comment>
<keyword evidence="2" id="KW-1185">Reference proteome</keyword>